<proteinExistence type="predicted"/>
<gene>
    <name evidence="2" type="ORF">KC729_05185</name>
</gene>
<feature type="domain" description="N-acetyltransferase" evidence="1">
    <location>
        <begin position="121"/>
        <end position="255"/>
    </location>
</feature>
<reference evidence="2" key="1">
    <citation type="submission" date="2020-04" db="EMBL/GenBank/DDBJ databases">
        <authorList>
            <person name="Zhang T."/>
        </authorList>
    </citation>
    <scope>NUCLEOTIDE SEQUENCE</scope>
    <source>
        <strain evidence="2">HKST-UBA01</strain>
    </source>
</reference>
<dbReference type="GO" id="GO:0016747">
    <property type="term" value="F:acyltransferase activity, transferring groups other than amino-acyl groups"/>
    <property type="evidence" value="ECO:0007669"/>
    <property type="project" value="InterPro"/>
</dbReference>
<protein>
    <submittedName>
        <fullName evidence="2">GNAT family N-acetyltransferase</fullName>
    </submittedName>
</protein>
<evidence type="ECO:0000313" key="2">
    <source>
        <dbReference type="EMBL" id="MCA9727057.1"/>
    </source>
</evidence>
<name>A0A956LYQ1_UNCEI</name>
<dbReference type="EMBL" id="JAGQHR010000102">
    <property type="protein sequence ID" value="MCA9727057.1"/>
    <property type="molecule type" value="Genomic_DNA"/>
</dbReference>
<evidence type="ECO:0000313" key="3">
    <source>
        <dbReference type="Proteomes" id="UP000697710"/>
    </source>
</evidence>
<organism evidence="2 3">
    <name type="scientific">Eiseniibacteriota bacterium</name>
    <dbReference type="NCBI Taxonomy" id="2212470"/>
    <lineage>
        <taxon>Bacteria</taxon>
        <taxon>Candidatus Eiseniibacteriota</taxon>
    </lineage>
</organism>
<comment type="caution">
    <text evidence="2">The sequence shown here is derived from an EMBL/GenBank/DDBJ whole genome shotgun (WGS) entry which is preliminary data.</text>
</comment>
<dbReference type="Pfam" id="PF24553">
    <property type="entry name" value="Rv0428c_C"/>
    <property type="match status" value="1"/>
</dbReference>
<dbReference type="Proteomes" id="UP000697710">
    <property type="component" value="Unassembled WGS sequence"/>
</dbReference>
<evidence type="ECO:0000259" key="1">
    <source>
        <dbReference type="PROSITE" id="PS51186"/>
    </source>
</evidence>
<dbReference type="SUPFAM" id="SSF55729">
    <property type="entry name" value="Acyl-CoA N-acyltransferases (Nat)"/>
    <property type="match status" value="1"/>
</dbReference>
<reference evidence="2" key="2">
    <citation type="journal article" date="2021" name="Microbiome">
        <title>Successional dynamics and alternative stable states in a saline activated sludge microbial community over 9 years.</title>
        <authorList>
            <person name="Wang Y."/>
            <person name="Ye J."/>
            <person name="Ju F."/>
            <person name="Liu L."/>
            <person name="Boyd J.A."/>
            <person name="Deng Y."/>
            <person name="Parks D.H."/>
            <person name="Jiang X."/>
            <person name="Yin X."/>
            <person name="Woodcroft B.J."/>
            <person name="Tyson G.W."/>
            <person name="Hugenholtz P."/>
            <person name="Polz M.F."/>
            <person name="Zhang T."/>
        </authorList>
    </citation>
    <scope>NUCLEOTIDE SEQUENCE</scope>
    <source>
        <strain evidence="2">HKST-UBA01</strain>
    </source>
</reference>
<dbReference type="InterPro" id="IPR000182">
    <property type="entry name" value="GNAT_dom"/>
</dbReference>
<dbReference type="InterPro" id="IPR016181">
    <property type="entry name" value="Acyl_CoA_acyltransferase"/>
</dbReference>
<accession>A0A956LYQ1</accession>
<dbReference type="PROSITE" id="PS51186">
    <property type="entry name" value="GNAT"/>
    <property type="match status" value="1"/>
</dbReference>
<dbReference type="AlphaFoldDB" id="A0A956LYQ1"/>
<dbReference type="InterPro" id="IPR056935">
    <property type="entry name" value="Rv0428c-like_C"/>
</dbReference>
<dbReference type="Gene3D" id="3.40.630.30">
    <property type="match status" value="1"/>
</dbReference>
<sequence>MDPRISDIEDAALVAWPAAHVVDCDGWKLRFHWNMTGRANSVWPNRLTGHRTVVERADAVERFYHGKLQPARYQICPISLPADLSRELDARGYHRRSGASVQIAPLTQLVREIDDPPGGGTKILSRPSDLWFAVQQDALAMDPASAGLRRSLIQGIEAKAGFAFTTMDEEPAAIGIGVIGGSWLGIFGMATAHRFRRQGAAVRVLRALARWGVENGAREAYLQVFEQNEPAVDLYRKLGFAELYVYHYRVEPWPD</sequence>